<evidence type="ECO:0000313" key="4">
    <source>
        <dbReference type="Proteomes" id="UP000579647"/>
    </source>
</evidence>
<feature type="signal peptide" evidence="2">
    <location>
        <begin position="1"/>
        <end position="15"/>
    </location>
</feature>
<dbReference type="EMBL" id="JACHDO010000001">
    <property type="protein sequence ID" value="MBB5493687.1"/>
    <property type="molecule type" value="Genomic_DNA"/>
</dbReference>
<reference evidence="3 4" key="1">
    <citation type="submission" date="2020-08" db="EMBL/GenBank/DDBJ databases">
        <title>Sequencing the genomes of 1000 actinobacteria strains.</title>
        <authorList>
            <person name="Klenk H.-P."/>
        </authorList>
    </citation>
    <scope>NUCLEOTIDE SEQUENCE [LARGE SCALE GENOMIC DNA]</scope>
    <source>
        <strain evidence="3 4">DSM 44598</strain>
    </source>
</reference>
<keyword evidence="1" id="KW-0812">Transmembrane</keyword>
<feature type="transmembrane region" description="Helical" evidence="1">
    <location>
        <begin position="25"/>
        <end position="42"/>
    </location>
</feature>
<gene>
    <name evidence="3" type="ORF">HNR07_004824</name>
</gene>
<feature type="chain" id="PRO_5038592195" evidence="2">
    <location>
        <begin position="16"/>
        <end position="176"/>
    </location>
</feature>
<feature type="transmembrane region" description="Helical" evidence="1">
    <location>
        <begin position="128"/>
        <end position="152"/>
    </location>
</feature>
<dbReference type="RefSeq" id="WP_184366835.1">
    <property type="nucleotide sequence ID" value="NZ_BAAAKM010000072.1"/>
</dbReference>
<keyword evidence="2" id="KW-0732">Signal</keyword>
<dbReference type="AlphaFoldDB" id="A0A840WQ08"/>
<name>A0A840WQ08_9ACTN</name>
<comment type="caution">
    <text evidence="3">The sequence shown here is derived from an EMBL/GenBank/DDBJ whole genome shotgun (WGS) entry which is preliminary data.</text>
</comment>
<sequence>MFAGLFFGTAMAAHAAGTGRASVGEAALLGLALGTGFGLLLGHSFPCQNRSGAVAGRFPAGTDPDQAVRAYELLLLGRPGEDPATNETARAQAEQILASRSGAWLTVPLFLLFAAVSAGVAVRMHLDAAPAFSVSSFAVMCVLLVVAAAVSAPLNAGARRRSHEFLKAMEARDGQG</sequence>
<evidence type="ECO:0000313" key="3">
    <source>
        <dbReference type="EMBL" id="MBB5493687.1"/>
    </source>
</evidence>
<dbReference type="Proteomes" id="UP000579647">
    <property type="component" value="Unassembled WGS sequence"/>
</dbReference>
<evidence type="ECO:0000256" key="2">
    <source>
        <dbReference type="SAM" id="SignalP"/>
    </source>
</evidence>
<proteinExistence type="predicted"/>
<keyword evidence="4" id="KW-1185">Reference proteome</keyword>
<keyword evidence="1" id="KW-1133">Transmembrane helix</keyword>
<protein>
    <submittedName>
        <fullName evidence="3">Uncharacterized protein</fullName>
    </submittedName>
</protein>
<keyword evidence="1" id="KW-0472">Membrane</keyword>
<accession>A0A840WQ08</accession>
<feature type="transmembrane region" description="Helical" evidence="1">
    <location>
        <begin position="102"/>
        <end position="122"/>
    </location>
</feature>
<evidence type="ECO:0000256" key="1">
    <source>
        <dbReference type="SAM" id="Phobius"/>
    </source>
</evidence>
<organism evidence="3 4">
    <name type="scientific">Nocardiopsis metallicus</name>
    <dbReference type="NCBI Taxonomy" id="179819"/>
    <lineage>
        <taxon>Bacteria</taxon>
        <taxon>Bacillati</taxon>
        <taxon>Actinomycetota</taxon>
        <taxon>Actinomycetes</taxon>
        <taxon>Streptosporangiales</taxon>
        <taxon>Nocardiopsidaceae</taxon>
        <taxon>Nocardiopsis</taxon>
    </lineage>
</organism>